<dbReference type="InterPro" id="IPR001647">
    <property type="entry name" value="HTH_TetR"/>
</dbReference>
<evidence type="ECO:0000256" key="5">
    <source>
        <dbReference type="SAM" id="MobiDB-lite"/>
    </source>
</evidence>
<dbReference type="RefSeq" id="WP_181752972.1">
    <property type="nucleotide sequence ID" value="NZ_JACEOG010000001.1"/>
</dbReference>
<dbReference type="Pfam" id="PF00440">
    <property type="entry name" value="TetR_N"/>
    <property type="match status" value="1"/>
</dbReference>
<keyword evidence="3" id="KW-0804">Transcription</keyword>
<feature type="DNA-binding region" description="H-T-H motif" evidence="4">
    <location>
        <begin position="63"/>
        <end position="82"/>
    </location>
</feature>
<reference evidence="7 8" key="1">
    <citation type="submission" date="2020-07" db="EMBL/GenBank/DDBJ databases">
        <title>Draft genome and description of Aeromicrobium phoceense strain Marseille-Q0843 isolated from healthy skin swab.</title>
        <authorList>
            <person name="Boxberger M."/>
            <person name="La Scola B."/>
        </authorList>
    </citation>
    <scope>NUCLEOTIDE SEQUENCE [LARGE SCALE GENOMIC DNA]</scope>
    <source>
        <strain evidence="7 8">Marseille-Q0843</strain>
    </source>
</reference>
<keyword evidence="1" id="KW-0805">Transcription regulation</keyword>
<feature type="region of interest" description="Disordered" evidence="5">
    <location>
        <begin position="1"/>
        <end position="30"/>
    </location>
</feature>
<keyword evidence="8" id="KW-1185">Reference proteome</keyword>
<evidence type="ECO:0000256" key="4">
    <source>
        <dbReference type="PROSITE-ProRule" id="PRU00335"/>
    </source>
</evidence>
<dbReference type="InterPro" id="IPR009057">
    <property type="entry name" value="Homeodomain-like_sf"/>
</dbReference>
<sequence>MDEDAGVLGDGSGPAANAPDEPLLKHPSVVKEVPTTVRGRRTRDSLIAGAKIVFARDGYIGARLTDITVEAGCSTGTFYTYFTGKEEVMAAVVNDVLADMMRPGVGRLRDVETDPISTIRAAHQAYFESYKRNAGLMVAFEQASTVDPHFAEMRAVRGDLFGQRNARRIREFQDRGLVNPDLDPYLIALALNAMVSRMAHRAIALKSDIDLDQLLDVVTELWANALGLARYEGTSGS</sequence>
<dbReference type="Pfam" id="PF21313">
    <property type="entry name" value="EthR_C"/>
    <property type="match status" value="1"/>
</dbReference>
<dbReference type="InterPro" id="IPR036271">
    <property type="entry name" value="Tet_transcr_reg_TetR-rel_C_sf"/>
</dbReference>
<name>A0A838XDY2_9ACTN</name>
<evidence type="ECO:0000256" key="1">
    <source>
        <dbReference type="ARBA" id="ARBA00023015"/>
    </source>
</evidence>
<dbReference type="AlphaFoldDB" id="A0A838XDY2"/>
<dbReference type="SUPFAM" id="SSF46689">
    <property type="entry name" value="Homeodomain-like"/>
    <property type="match status" value="1"/>
</dbReference>
<dbReference type="Proteomes" id="UP000550354">
    <property type="component" value="Unassembled WGS sequence"/>
</dbReference>
<comment type="caution">
    <text evidence="7">The sequence shown here is derived from an EMBL/GenBank/DDBJ whole genome shotgun (WGS) entry which is preliminary data.</text>
</comment>
<dbReference type="GO" id="GO:0003700">
    <property type="term" value="F:DNA-binding transcription factor activity"/>
    <property type="evidence" value="ECO:0007669"/>
    <property type="project" value="TreeGrafter"/>
</dbReference>
<evidence type="ECO:0000259" key="6">
    <source>
        <dbReference type="PROSITE" id="PS50977"/>
    </source>
</evidence>
<keyword evidence="2 4" id="KW-0238">DNA-binding</keyword>
<dbReference type="InterPro" id="IPR049397">
    <property type="entry name" value="EthR_C"/>
</dbReference>
<dbReference type="GO" id="GO:0000976">
    <property type="term" value="F:transcription cis-regulatory region binding"/>
    <property type="evidence" value="ECO:0007669"/>
    <property type="project" value="TreeGrafter"/>
</dbReference>
<dbReference type="PROSITE" id="PS50977">
    <property type="entry name" value="HTH_TETR_2"/>
    <property type="match status" value="1"/>
</dbReference>
<dbReference type="Gene3D" id="1.10.357.10">
    <property type="entry name" value="Tetracycline Repressor, domain 2"/>
    <property type="match status" value="1"/>
</dbReference>
<protein>
    <submittedName>
        <fullName evidence="7">TetR/AcrR family transcriptional regulator</fullName>
    </submittedName>
</protein>
<gene>
    <name evidence="7" type="ORF">H1W00_01410</name>
</gene>
<dbReference type="PANTHER" id="PTHR30055:SF234">
    <property type="entry name" value="HTH-TYPE TRANSCRIPTIONAL REGULATOR BETI"/>
    <property type="match status" value="1"/>
</dbReference>
<evidence type="ECO:0000256" key="2">
    <source>
        <dbReference type="ARBA" id="ARBA00023125"/>
    </source>
</evidence>
<accession>A0A838XDY2</accession>
<feature type="domain" description="HTH tetR-type" evidence="6">
    <location>
        <begin position="40"/>
        <end position="100"/>
    </location>
</feature>
<dbReference type="Gene3D" id="1.10.10.60">
    <property type="entry name" value="Homeodomain-like"/>
    <property type="match status" value="1"/>
</dbReference>
<evidence type="ECO:0000313" key="7">
    <source>
        <dbReference type="EMBL" id="MBA4607131.1"/>
    </source>
</evidence>
<dbReference type="SUPFAM" id="SSF48498">
    <property type="entry name" value="Tetracyclin repressor-like, C-terminal domain"/>
    <property type="match status" value="1"/>
</dbReference>
<evidence type="ECO:0000313" key="8">
    <source>
        <dbReference type="Proteomes" id="UP000550354"/>
    </source>
</evidence>
<evidence type="ECO:0000256" key="3">
    <source>
        <dbReference type="ARBA" id="ARBA00023163"/>
    </source>
</evidence>
<dbReference type="PRINTS" id="PR00455">
    <property type="entry name" value="HTHTETR"/>
</dbReference>
<dbReference type="PANTHER" id="PTHR30055">
    <property type="entry name" value="HTH-TYPE TRANSCRIPTIONAL REGULATOR RUTR"/>
    <property type="match status" value="1"/>
</dbReference>
<dbReference type="EMBL" id="JACEOG010000001">
    <property type="protein sequence ID" value="MBA4607131.1"/>
    <property type="molecule type" value="Genomic_DNA"/>
</dbReference>
<proteinExistence type="predicted"/>
<dbReference type="InterPro" id="IPR050109">
    <property type="entry name" value="HTH-type_TetR-like_transc_reg"/>
</dbReference>
<organism evidence="7 8">
    <name type="scientific">Aeromicrobium phoceense</name>
    <dbReference type="NCBI Taxonomy" id="2754045"/>
    <lineage>
        <taxon>Bacteria</taxon>
        <taxon>Bacillati</taxon>
        <taxon>Actinomycetota</taxon>
        <taxon>Actinomycetes</taxon>
        <taxon>Propionibacteriales</taxon>
        <taxon>Nocardioidaceae</taxon>
        <taxon>Aeromicrobium</taxon>
    </lineage>
</organism>